<dbReference type="AlphaFoldDB" id="A0A7G2C8I3"/>
<dbReference type="EMBL" id="LR877150">
    <property type="protein sequence ID" value="CAD2216038.1"/>
    <property type="molecule type" value="Genomic_DNA"/>
</dbReference>
<dbReference type="Gene3D" id="3.40.50.300">
    <property type="entry name" value="P-loop containing nucleotide triphosphate hydrolases"/>
    <property type="match status" value="1"/>
</dbReference>
<evidence type="ECO:0000256" key="3">
    <source>
        <dbReference type="SAM" id="MobiDB-lite"/>
    </source>
</evidence>
<protein>
    <submittedName>
        <fullName evidence="5">Ras family/Ras of Complex, Roc, domain of DAPkinase, putative</fullName>
    </submittedName>
</protein>
<dbReference type="PANTHER" id="PTHR47679">
    <property type="entry name" value="PROTEIN TORNADO 1"/>
    <property type="match status" value="1"/>
</dbReference>
<dbReference type="InterPro" id="IPR020859">
    <property type="entry name" value="ROC"/>
</dbReference>
<keyword evidence="6" id="KW-1185">Reference proteome</keyword>
<dbReference type="Proteomes" id="UP000515908">
    <property type="component" value="Chromosome 06"/>
</dbReference>
<sequence>MKRQEENSALMTRFLTNNSVSVSPDRRVDLSVHHTDPSYIPPVQDAPASRKRFKNKIIFKRKLILLGYQEVGKTSLRKCFESEPFFFKRLPEVRTTTGVEVLAHNAHVDGDDLELIISDFAGQESYHSHTYFLTKRSIFALVWKVSAVEQDFHSTGINAQEEERLIHWMSEVYSKFPQARLVIIATHLDELRVQGQRSVEMILSKVEKKVRGFLNKVTPDRKAKDCIVGNFAVSCKTRQVIAAGEKHKHLSGEKISYLLQYLTQVAREDCMFDRDYPSAAIPGRHAKLMEDIQQLKVKFPTKLIMPIGELVHMAARVGIESDSELLQAARLMHSWDILYILHPHRLEDNAFILLHPSWLSRMSASLFSYAHVLRTPLHLRSFIGGLEYTISHAEQADMYLVRRGYLRWPLARVLFHRPLKEFLKKRPDDSDVMMCLELLQSMELLYPVRTECDEFAILEEETPVDPAVGRPVVSDSCVTRYFVPSLSPYNTPPVLKRLSPLLFHGGLHYRLRFNLLPDELWWRLQCDLHAYIQLVTVHQPVNAMVTDDVQEEEELLTDGFRLKEADDEHNRWRDSLWLAGDQCRLFVCREGRENIDIFVAEATKGTSDVAIQSFHDALANLLLEYEGVQFTSHIGCPTPHCEGYLDEQALQTVAEVTCRVCGKQFPTASILGRTMLVQFPDGLLKEAGELLHCCLSQRSCAFLCEFLRLPYLGPEGRVDPPPSDNQTPKGDDSGSYVEAHAEYLHALDKVVQAALFQSWLKRIEEVKRRQRMMELDSSPVRY</sequence>
<dbReference type="PANTHER" id="PTHR47679:SF2">
    <property type="entry name" value="C-TERMINAL OF ROC (COR) DOMAIN-CONTAINING PROTEIN"/>
    <property type="match status" value="1"/>
</dbReference>
<dbReference type="CDD" id="cd20335">
    <property type="entry name" value="BRcat_RBR"/>
    <property type="match status" value="1"/>
</dbReference>
<dbReference type="GO" id="GO:0000166">
    <property type="term" value="F:nucleotide binding"/>
    <property type="evidence" value="ECO:0007669"/>
    <property type="project" value="UniProtKB-KW"/>
</dbReference>
<keyword evidence="1" id="KW-0677">Repeat</keyword>
<evidence type="ECO:0000313" key="5">
    <source>
        <dbReference type="EMBL" id="CAD2216038.1"/>
    </source>
</evidence>
<keyword evidence="5" id="KW-0808">Transferase</keyword>
<gene>
    <name evidence="5" type="ORF">ADEAN_000349600</name>
</gene>
<name>A0A7G2C8I3_9TRYP</name>
<keyword evidence="2" id="KW-0547">Nucleotide-binding</keyword>
<accession>A0A7G2C8I3</accession>
<dbReference type="VEuPathDB" id="TriTrypDB:ADEAN_000349600"/>
<evidence type="ECO:0000256" key="2">
    <source>
        <dbReference type="ARBA" id="ARBA00022741"/>
    </source>
</evidence>
<dbReference type="OrthoDB" id="3176171at2759"/>
<dbReference type="SUPFAM" id="SSF52540">
    <property type="entry name" value="P-loop containing nucleoside triphosphate hydrolases"/>
    <property type="match status" value="1"/>
</dbReference>
<dbReference type="GO" id="GO:0016301">
    <property type="term" value="F:kinase activity"/>
    <property type="evidence" value="ECO:0007669"/>
    <property type="project" value="UniProtKB-KW"/>
</dbReference>
<keyword evidence="5" id="KW-0418">Kinase</keyword>
<feature type="domain" description="Roc" evidence="4">
    <location>
        <begin position="54"/>
        <end position="269"/>
    </location>
</feature>
<dbReference type="PRINTS" id="PR00449">
    <property type="entry name" value="RASTRNSFRMNG"/>
</dbReference>
<dbReference type="PROSITE" id="PS51424">
    <property type="entry name" value="ROC"/>
    <property type="match status" value="1"/>
</dbReference>
<feature type="region of interest" description="Disordered" evidence="3">
    <location>
        <begin position="715"/>
        <end position="735"/>
    </location>
</feature>
<evidence type="ECO:0000313" key="6">
    <source>
        <dbReference type="Proteomes" id="UP000515908"/>
    </source>
</evidence>
<proteinExistence type="predicted"/>
<reference evidence="5 6" key="1">
    <citation type="submission" date="2020-08" db="EMBL/GenBank/DDBJ databases">
        <authorList>
            <person name="Newling K."/>
            <person name="Davey J."/>
            <person name="Forrester S."/>
        </authorList>
    </citation>
    <scope>NUCLEOTIDE SEQUENCE [LARGE SCALE GENOMIC DNA]</scope>
    <source>
        <strain evidence="6">Crithidia deanei Carvalho (ATCC PRA-265)</strain>
    </source>
</reference>
<dbReference type="Pfam" id="PF08477">
    <property type="entry name" value="Roc"/>
    <property type="match status" value="1"/>
</dbReference>
<evidence type="ECO:0000256" key="1">
    <source>
        <dbReference type="ARBA" id="ARBA00022737"/>
    </source>
</evidence>
<dbReference type="InterPro" id="IPR027417">
    <property type="entry name" value="P-loop_NTPase"/>
</dbReference>
<organism evidence="5 6">
    <name type="scientific">Angomonas deanei</name>
    <dbReference type="NCBI Taxonomy" id="59799"/>
    <lineage>
        <taxon>Eukaryota</taxon>
        <taxon>Discoba</taxon>
        <taxon>Euglenozoa</taxon>
        <taxon>Kinetoplastea</taxon>
        <taxon>Metakinetoplastina</taxon>
        <taxon>Trypanosomatida</taxon>
        <taxon>Trypanosomatidae</taxon>
        <taxon>Strigomonadinae</taxon>
        <taxon>Angomonas</taxon>
    </lineage>
</organism>
<evidence type="ECO:0000259" key="4">
    <source>
        <dbReference type="PROSITE" id="PS51424"/>
    </source>
</evidence>
<dbReference type="Gene3D" id="3.30.70.1390">
    <property type="entry name" value="ROC domain from the Parkinson's disease-associated leucine-rich repeat kinase 2"/>
    <property type="match status" value="1"/>
</dbReference>